<dbReference type="AlphaFoldDB" id="A0A5E5A0Z8"/>
<accession>A0A5E5A0Z8</accession>
<dbReference type="EMBL" id="CABPSQ010000003">
    <property type="protein sequence ID" value="VVE67264.1"/>
    <property type="molecule type" value="Genomic_DNA"/>
</dbReference>
<gene>
    <name evidence="2" type="ORF">PCA31118_02536</name>
</gene>
<dbReference type="Proteomes" id="UP000414136">
    <property type="component" value="Unassembled WGS sequence"/>
</dbReference>
<feature type="region of interest" description="Disordered" evidence="1">
    <location>
        <begin position="1"/>
        <end position="26"/>
    </location>
</feature>
<evidence type="ECO:0000313" key="3">
    <source>
        <dbReference type="Proteomes" id="UP000414136"/>
    </source>
</evidence>
<sequence length="316" mass="35333">MNGTNQANPANPANPVNDRNGSNESSQIVTVASGDWQGGQLPVSRETLVADVEAGKVLYFPHLAFALDAAEQRLLDPTIADPKRKNISLDPNTDVLVGVAADDATQRAVHALVKRYYTQACSLIDGLMPEYRGKLRAAPTSLRLHQVETRQTSWRKDDSRLHVDAFPSRPNYGERILRVFTNINPAGQPRVWRVGEPFEDVAKRFLPKVPTQWPGSAWLQNAVGITKRPRSGYDHIMLHLHDGMKADMNYQREADQQTMPFPPGSVWICFSDQTSHAVMSGQFMMEQTFFLPAESMVHPECSPLAVLQRLTHRTLI</sequence>
<name>A0A5E5A0Z8_9BURK</name>
<protein>
    <submittedName>
        <fullName evidence="2">3-deoxy-D-manno-oct-2-ulosonic acid (Kdo) hydroxylase</fullName>
    </submittedName>
</protein>
<dbReference type="Pfam" id="PF11004">
    <property type="entry name" value="Kdo_hydroxy"/>
    <property type="match status" value="1"/>
</dbReference>
<reference evidence="2 3" key="1">
    <citation type="submission" date="2019-08" db="EMBL/GenBank/DDBJ databases">
        <authorList>
            <person name="Peeters C."/>
        </authorList>
    </citation>
    <scope>NUCLEOTIDE SEQUENCE [LARGE SCALE GENOMIC DNA]</scope>
    <source>
        <strain evidence="2 3">LMG 31118</strain>
    </source>
</reference>
<proteinExistence type="predicted"/>
<organism evidence="2 3">
    <name type="scientific">Pandoraea captiosa</name>
    <dbReference type="NCBI Taxonomy" id="2508302"/>
    <lineage>
        <taxon>Bacteria</taxon>
        <taxon>Pseudomonadati</taxon>
        <taxon>Pseudomonadota</taxon>
        <taxon>Betaproteobacteria</taxon>
        <taxon>Burkholderiales</taxon>
        <taxon>Burkholderiaceae</taxon>
        <taxon>Pandoraea</taxon>
    </lineage>
</organism>
<keyword evidence="3" id="KW-1185">Reference proteome</keyword>
<evidence type="ECO:0000256" key="1">
    <source>
        <dbReference type="SAM" id="MobiDB-lite"/>
    </source>
</evidence>
<feature type="compositionally biased region" description="Polar residues" evidence="1">
    <location>
        <begin position="17"/>
        <end position="26"/>
    </location>
</feature>
<dbReference type="InterPro" id="IPR021266">
    <property type="entry name" value="Kdo_hydroxlase"/>
</dbReference>
<evidence type="ECO:0000313" key="2">
    <source>
        <dbReference type="EMBL" id="VVE67264.1"/>
    </source>
</evidence>